<dbReference type="Pfam" id="PF10604">
    <property type="entry name" value="Polyketide_cyc2"/>
    <property type="match status" value="1"/>
</dbReference>
<dbReference type="Proteomes" id="UP001150907">
    <property type="component" value="Unassembled WGS sequence"/>
</dbReference>
<reference evidence="1" key="1">
    <citation type="submission" date="2022-07" db="EMBL/GenBank/DDBJ databases">
        <title>Phylogenomic reconstructions and comparative analyses of Kickxellomycotina fungi.</title>
        <authorList>
            <person name="Reynolds N.K."/>
            <person name="Stajich J.E."/>
            <person name="Barry K."/>
            <person name="Grigoriev I.V."/>
            <person name="Crous P."/>
            <person name="Smith M.E."/>
        </authorList>
    </citation>
    <scope>NUCLEOTIDE SEQUENCE</scope>
    <source>
        <strain evidence="1">IMI 214461</strain>
    </source>
</reference>
<gene>
    <name evidence="1" type="ORF">H4R26_004462</name>
</gene>
<evidence type="ECO:0000313" key="1">
    <source>
        <dbReference type="EMBL" id="KAJ2000773.1"/>
    </source>
</evidence>
<comment type="caution">
    <text evidence="1">The sequence shown here is derived from an EMBL/GenBank/DDBJ whole genome shotgun (WGS) entry which is preliminary data.</text>
</comment>
<dbReference type="CDD" id="cd07821">
    <property type="entry name" value="PYR_PYL_RCAR_like"/>
    <property type="match status" value="1"/>
</dbReference>
<sequence length="141" mass="15653">MSSHNVESCVINASLEKVWNALRSQDFKFWSLVKSVEHAASPSEVGSVRNVTFKDGTVQQYRLLELSEIKHSLTYEIVDSEPAVVFLSAQHTLQVSPVTANNTSFVQWISDYSYDGAEAAVLDAKYKKLEALADLAKALEN</sequence>
<dbReference type="SUPFAM" id="SSF55961">
    <property type="entry name" value="Bet v1-like"/>
    <property type="match status" value="1"/>
</dbReference>
<dbReference type="OrthoDB" id="10255646at2759"/>
<accession>A0A9W8BAN3</accession>
<organism evidence="1 2">
    <name type="scientific">Coemansia thaxteri</name>
    <dbReference type="NCBI Taxonomy" id="2663907"/>
    <lineage>
        <taxon>Eukaryota</taxon>
        <taxon>Fungi</taxon>
        <taxon>Fungi incertae sedis</taxon>
        <taxon>Zoopagomycota</taxon>
        <taxon>Kickxellomycotina</taxon>
        <taxon>Kickxellomycetes</taxon>
        <taxon>Kickxellales</taxon>
        <taxon>Kickxellaceae</taxon>
        <taxon>Coemansia</taxon>
    </lineage>
</organism>
<protein>
    <recommendedName>
        <fullName evidence="3">Bet v1-like protein</fullName>
    </recommendedName>
</protein>
<dbReference type="PANTHER" id="PTHR39332:SF7">
    <property type="entry name" value="SRPBCC FAMILY PROTEIN"/>
    <property type="match status" value="1"/>
</dbReference>
<dbReference type="Gene3D" id="3.30.530.20">
    <property type="match status" value="1"/>
</dbReference>
<keyword evidence="2" id="KW-1185">Reference proteome</keyword>
<dbReference type="PANTHER" id="PTHR39332">
    <property type="entry name" value="BLL4707 PROTEIN"/>
    <property type="match status" value="1"/>
</dbReference>
<evidence type="ECO:0008006" key="3">
    <source>
        <dbReference type="Google" id="ProtNLM"/>
    </source>
</evidence>
<evidence type="ECO:0000313" key="2">
    <source>
        <dbReference type="Proteomes" id="UP001150907"/>
    </source>
</evidence>
<dbReference type="EMBL" id="JANBQF010000487">
    <property type="protein sequence ID" value="KAJ2000773.1"/>
    <property type="molecule type" value="Genomic_DNA"/>
</dbReference>
<dbReference type="InterPro" id="IPR023393">
    <property type="entry name" value="START-like_dom_sf"/>
</dbReference>
<dbReference type="AlphaFoldDB" id="A0A9W8BAN3"/>
<proteinExistence type="predicted"/>
<name>A0A9W8BAN3_9FUNG</name>
<dbReference type="InterPro" id="IPR019587">
    <property type="entry name" value="Polyketide_cyclase/dehydratase"/>
</dbReference>